<feature type="compositionally biased region" description="Acidic residues" evidence="2">
    <location>
        <begin position="847"/>
        <end position="858"/>
    </location>
</feature>
<comment type="caution">
    <text evidence="4">The sequence shown here is derived from an EMBL/GenBank/DDBJ whole genome shotgun (WGS) entry which is preliminary data.</text>
</comment>
<feature type="compositionally biased region" description="Low complexity" evidence="2">
    <location>
        <begin position="748"/>
        <end position="759"/>
    </location>
</feature>
<keyword evidence="1" id="KW-0479">Metal-binding</keyword>
<feature type="region of interest" description="Disordered" evidence="2">
    <location>
        <begin position="742"/>
        <end position="780"/>
    </location>
</feature>
<dbReference type="Gene3D" id="3.30.160.60">
    <property type="entry name" value="Classic Zinc Finger"/>
    <property type="match status" value="2"/>
</dbReference>
<evidence type="ECO:0000256" key="2">
    <source>
        <dbReference type="SAM" id="MobiDB-lite"/>
    </source>
</evidence>
<feature type="region of interest" description="Disordered" evidence="2">
    <location>
        <begin position="963"/>
        <end position="985"/>
    </location>
</feature>
<dbReference type="InterPro" id="IPR040436">
    <property type="entry name" value="Disconnected-like"/>
</dbReference>
<dbReference type="GO" id="GO:0008270">
    <property type="term" value="F:zinc ion binding"/>
    <property type="evidence" value="ECO:0007669"/>
    <property type="project" value="UniProtKB-KW"/>
</dbReference>
<reference evidence="4" key="1">
    <citation type="submission" date="2021-03" db="EMBL/GenBank/DDBJ databases">
        <authorList>
            <person name="Bekaert M."/>
        </authorList>
    </citation>
    <scope>NUCLEOTIDE SEQUENCE</scope>
</reference>
<feature type="compositionally biased region" description="Acidic residues" evidence="2">
    <location>
        <begin position="884"/>
        <end position="894"/>
    </location>
</feature>
<feature type="domain" description="C2H2-type" evidence="3">
    <location>
        <begin position="447"/>
        <end position="475"/>
    </location>
</feature>
<dbReference type="OrthoDB" id="10070972at2759"/>
<sequence length="985" mass="111907">MSNYYSQMKKGDCEDAEVVCGDLCIYRKQEGIKKTKLTIKSRCWYVDSSVPSEMKPLEAIRCTVPSCACECFTPGKDNLRNCESCKHGWVSHALDKLGYRHIYNLGMSVEVVQPNVVFDIASLLLYGATATPVRLKILLDRLFSVLQHDEVLQVLQSFGWSYEDYARGYILQDTNGKVLDKWSIASREEEHIMLQQFLRFGETKSIAQEIILQDTKEQQDLFKMQSTRAESEIKKFIERSNHSVHNYMRGLEPRHLFGNRLPFVPIGSRLMTPPSLLNFSPPLSNDVRSHVTSGVPSSSPVTSSPLGRLQTMQPFDYHREQSSPALSPGIPEKHNPESYSSDSPKNMSLTPTSSKSDTPPYTPQISESDSTPVKSSALMSLPIMQPGDLGSSRALDFSSPRDHGNSLMYEDHNAKHLRKSHNPVKRQWTPSASFGTSFIGPNGKKRVLCTACNKTFCDKGALKIHYSAVHLKEMHKCSVDGCNMMFSSRRSRNRHSANPNPKLHMPQKRVKLPEGASIIDEDSCMSPNMVASPPSMVGLPTSLSDPSIVSQFDTHELARANHALFYSALNAQMSVFPSPEKRYRLDDDMPKDLSLVDRKDSDFKSERDDSPHHRSNRRKNMVPTRLTQPSSMPDMSDDNSDDEHVKEDGKEDMNDEQYLSLHQRYQMDNDSLAEKHYLKRKLVVDTSDDNDIELGEIRRDYRSHELPNGHAQKEYPKIASLLSKSCNDEVIDYSKKVPLNHEEDSLSSDHSALSESKSSFTNLETGQKISSSDDSVGELPFSKENPETCVMCNENFQSMEDVRSHLQNLHFKSMHFCSVNGCNAFFKSKRNQERHSADCEKLRQSLQDDDNDQSEEREEINIEKTESSVDKYAKTNGNKHYDSSDGDDEDSDDEIDKKNENNNFDNETEKDEIAIHKNGINVHCHVCQSKFKDNLALKEHFEINHPKEMFHCTIKGCEKIFSTRKSRNRHSQNGNLHHHLPETKS</sequence>
<feature type="region of interest" description="Disordered" evidence="2">
    <location>
        <begin position="582"/>
        <end position="652"/>
    </location>
</feature>
<feature type="region of interest" description="Disordered" evidence="2">
    <location>
        <begin position="837"/>
        <end position="909"/>
    </location>
</feature>
<dbReference type="GO" id="GO:0005634">
    <property type="term" value="C:nucleus"/>
    <property type="evidence" value="ECO:0007669"/>
    <property type="project" value="TreeGrafter"/>
</dbReference>
<protein>
    <submittedName>
        <fullName evidence="4">BNC</fullName>
    </submittedName>
</protein>
<keyword evidence="1" id="KW-0863">Zinc-finger</keyword>
<dbReference type="PANTHER" id="PTHR15021">
    <property type="entry name" value="DISCONNECTED-RELATED"/>
    <property type="match status" value="1"/>
</dbReference>
<keyword evidence="1" id="KW-0862">Zinc</keyword>
<dbReference type="PROSITE" id="PS50157">
    <property type="entry name" value="ZINC_FINGER_C2H2_2"/>
    <property type="match status" value="1"/>
</dbReference>
<dbReference type="EMBL" id="CAJPWZ010000357">
    <property type="protein sequence ID" value="CAG2191182.1"/>
    <property type="molecule type" value="Genomic_DNA"/>
</dbReference>
<dbReference type="GO" id="GO:0006355">
    <property type="term" value="P:regulation of DNA-templated transcription"/>
    <property type="evidence" value="ECO:0007669"/>
    <property type="project" value="TreeGrafter"/>
</dbReference>
<gene>
    <name evidence="4" type="ORF">MEDL_6426</name>
</gene>
<keyword evidence="5" id="KW-1185">Reference proteome</keyword>
<evidence type="ECO:0000256" key="1">
    <source>
        <dbReference type="PROSITE-ProRule" id="PRU00042"/>
    </source>
</evidence>
<feature type="compositionally biased region" description="Basic and acidic residues" evidence="2">
    <location>
        <begin position="642"/>
        <end position="652"/>
    </location>
</feature>
<dbReference type="AlphaFoldDB" id="A0A8S3Q489"/>
<name>A0A8S3Q489_MYTED</name>
<feature type="compositionally biased region" description="Polar residues" evidence="2">
    <location>
        <begin position="760"/>
        <end position="774"/>
    </location>
</feature>
<accession>A0A8S3Q489</accession>
<organism evidence="4 5">
    <name type="scientific">Mytilus edulis</name>
    <name type="common">Blue mussel</name>
    <dbReference type="NCBI Taxonomy" id="6550"/>
    <lineage>
        <taxon>Eukaryota</taxon>
        <taxon>Metazoa</taxon>
        <taxon>Spiralia</taxon>
        <taxon>Lophotrochozoa</taxon>
        <taxon>Mollusca</taxon>
        <taxon>Bivalvia</taxon>
        <taxon>Autobranchia</taxon>
        <taxon>Pteriomorphia</taxon>
        <taxon>Mytilida</taxon>
        <taxon>Mytiloidea</taxon>
        <taxon>Mytilidae</taxon>
        <taxon>Mytilinae</taxon>
        <taxon>Mytilus</taxon>
    </lineage>
</organism>
<proteinExistence type="predicted"/>
<dbReference type="InterPro" id="IPR013087">
    <property type="entry name" value="Znf_C2H2_type"/>
</dbReference>
<feature type="compositionally biased region" description="Basic and acidic residues" evidence="2">
    <location>
        <begin position="582"/>
        <end position="612"/>
    </location>
</feature>
<evidence type="ECO:0000313" key="4">
    <source>
        <dbReference type="EMBL" id="CAG2191182.1"/>
    </source>
</evidence>
<evidence type="ECO:0000259" key="3">
    <source>
        <dbReference type="PROSITE" id="PS50157"/>
    </source>
</evidence>
<feature type="compositionally biased region" description="Low complexity" evidence="2">
    <location>
        <begin position="287"/>
        <end position="305"/>
    </location>
</feature>
<dbReference type="PROSITE" id="PS00028">
    <property type="entry name" value="ZINC_FINGER_C2H2_1"/>
    <property type="match status" value="3"/>
</dbReference>
<dbReference type="PANTHER" id="PTHR15021:SF0">
    <property type="entry name" value="DISCO-RELATED, ISOFORM A-RELATED"/>
    <property type="match status" value="1"/>
</dbReference>
<dbReference type="Proteomes" id="UP000683360">
    <property type="component" value="Unassembled WGS sequence"/>
</dbReference>
<feature type="region of interest" description="Disordered" evidence="2">
    <location>
        <begin position="287"/>
        <end position="374"/>
    </location>
</feature>
<feature type="compositionally biased region" description="Polar residues" evidence="2">
    <location>
        <begin position="337"/>
        <end position="374"/>
    </location>
</feature>
<dbReference type="SUPFAM" id="SSF118359">
    <property type="entry name" value="Expressed protein At2g23090/F21P24.15"/>
    <property type="match status" value="1"/>
</dbReference>
<evidence type="ECO:0000313" key="5">
    <source>
        <dbReference type="Proteomes" id="UP000683360"/>
    </source>
</evidence>
<feature type="compositionally biased region" description="Basic and acidic residues" evidence="2">
    <location>
        <begin position="859"/>
        <end position="883"/>
    </location>
</feature>
<dbReference type="SMART" id="SM00355">
    <property type="entry name" value="ZnF_C2H2"/>
    <property type="match status" value="6"/>
</dbReference>